<keyword evidence="5" id="KW-1185">Reference proteome</keyword>
<evidence type="ECO:0000313" key="4">
    <source>
        <dbReference type="EMBL" id="KFE97354.1"/>
    </source>
</evidence>
<sequence length="503" mass="57796">MIEPILTYISEPLLNFGNGQTAIDPRDGLMLFGPFDKRKVKGSKNIGIIGPEKLRGKMKEYLKKIHSPIINYDRTIARPNFPGLETIFGISVNFDNIIEINVDENEIKNFLKYTDAHQRVHNLVNLYVEPLLKYSENEEMPVDVWFVVIPEDIFIYGRPKSRIPKSEENVTISLNKSERNPTMEDLFFQEENDLLREAYKFEVNFHNQLKAKILNAKIVTQIIRESKIAYEDIFTPKQVEEEFKFETAKAWNISNSLYYKLGGLPWKLSDVRSGVCYLGLVYKKTETDTKNKNACCAAQMFLDSGDGMVFRGNVGPWWNPTTGEFHLSKEDATEIVNQSLEAYKDRFGNYPNEIFIHARTFFDDDEWSGFDEAVEGKSKIIGIRIREGNNFKLYRQLSYCVPRGTVMIYDDYKAFLWTKGFIPRFKTQIGLETPNPIEVSITRGESDIEIVCKDILSLTKLNYNACIYGDGVPVTLKFADSIGEILTAGKDIKTGVLPFKHYI</sequence>
<organism evidence="4 5">
    <name type="scientific">Chryseobacterium formosense</name>
    <dbReference type="NCBI Taxonomy" id="236814"/>
    <lineage>
        <taxon>Bacteria</taxon>
        <taxon>Pseudomonadati</taxon>
        <taxon>Bacteroidota</taxon>
        <taxon>Flavobacteriia</taxon>
        <taxon>Flavobacteriales</taxon>
        <taxon>Weeksellaceae</taxon>
        <taxon>Chryseobacterium group</taxon>
        <taxon>Chryseobacterium</taxon>
    </lineage>
</organism>
<dbReference type="CDD" id="cd04659">
    <property type="entry name" value="Piwi_piwi-like_ProArk"/>
    <property type="match status" value="1"/>
</dbReference>
<dbReference type="SUPFAM" id="SSF53098">
    <property type="entry name" value="Ribonuclease H-like"/>
    <property type="match status" value="1"/>
</dbReference>
<gene>
    <name evidence="4" type="ORF">IX39_20380</name>
</gene>
<dbReference type="STRING" id="236814.IX39_20380"/>
<dbReference type="GO" id="GO:0003676">
    <property type="term" value="F:nucleic acid binding"/>
    <property type="evidence" value="ECO:0007669"/>
    <property type="project" value="InterPro"/>
</dbReference>
<evidence type="ECO:0000313" key="5">
    <source>
        <dbReference type="Proteomes" id="UP000028713"/>
    </source>
</evidence>
<evidence type="ECO:0000256" key="1">
    <source>
        <dbReference type="ARBA" id="ARBA00035012"/>
    </source>
</evidence>
<comment type="caution">
    <text evidence="4">The sequence shown here is derived from an EMBL/GenBank/DDBJ whole genome shotgun (WGS) entry which is preliminary data.</text>
</comment>
<name>A0A085YYU1_9FLAO</name>
<dbReference type="EMBL" id="JPRP01000006">
    <property type="protein sequence ID" value="KFE97354.1"/>
    <property type="molecule type" value="Genomic_DNA"/>
</dbReference>
<dbReference type="Gene3D" id="3.40.50.2300">
    <property type="match status" value="1"/>
</dbReference>
<dbReference type="Gene3D" id="3.30.420.10">
    <property type="entry name" value="Ribonuclease H-like superfamily/Ribonuclease H"/>
    <property type="match status" value="1"/>
</dbReference>
<dbReference type="InterPro" id="IPR036397">
    <property type="entry name" value="RNaseH_sf"/>
</dbReference>
<dbReference type="AlphaFoldDB" id="A0A085YYU1"/>
<evidence type="ECO:0000256" key="2">
    <source>
        <dbReference type="ARBA" id="ARBA00035032"/>
    </source>
</evidence>
<protein>
    <recommendedName>
        <fullName evidence="2">Protein argonaute</fullName>
    </recommendedName>
</protein>
<dbReference type="RefSeq" id="WP_034679766.1">
    <property type="nucleotide sequence ID" value="NZ_FPAP01000008.1"/>
</dbReference>
<dbReference type="InterPro" id="IPR012337">
    <property type="entry name" value="RNaseH-like_sf"/>
</dbReference>
<evidence type="ECO:0000259" key="3">
    <source>
        <dbReference type="SMART" id="SM00950"/>
    </source>
</evidence>
<dbReference type="SMART" id="SM00950">
    <property type="entry name" value="Piwi"/>
    <property type="match status" value="1"/>
</dbReference>
<feature type="domain" description="Piwi" evidence="3">
    <location>
        <begin position="217"/>
        <end position="491"/>
    </location>
</feature>
<dbReference type="OrthoDB" id="530017at2"/>
<accession>A0A085YYU1</accession>
<dbReference type="eggNOG" id="COG1431">
    <property type="taxonomic scope" value="Bacteria"/>
</dbReference>
<proteinExistence type="inferred from homology"/>
<reference evidence="4 5" key="1">
    <citation type="submission" date="2014-07" db="EMBL/GenBank/DDBJ databases">
        <title>Genome of Chryseobacterium formosense LMG 24722.</title>
        <authorList>
            <person name="Pipes S.E."/>
            <person name="Stropko S.J."/>
            <person name="Newman J.D."/>
        </authorList>
    </citation>
    <scope>NUCLEOTIDE SEQUENCE [LARGE SCALE GENOMIC DNA]</scope>
    <source>
        <strain evidence="4 5">LMG 24722</strain>
    </source>
</reference>
<dbReference type="InterPro" id="IPR003165">
    <property type="entry name" value="Piwi"/>
</dbReference>
<comment type="similarity">
    <text evidence="1">Belongs to the argonaute family. Long pAgo subfamily.</text>
</comment>
<dbReference type="Proteomes" id="UP000028713">
    <property type="component" value="Unassembled WGS sequence"/>
</dbReference>